<evidence type="ECO:0000313" key="1">
    <source>
        <dbReference type="EMBL" id="TWH69908.1"/>
    </source>
</evidence>
<organism evidence="1 2">
    <name type="scientific">Micromonospora olivasterospora</name>
    <dbReference type="NCBI Taxonomy" id="1880"/>
    <lineage>
        <taxon>Bacteria</taxon>
        <taxon>Bacillati</taxon>
        <taxon>Actinomycetota</taxon>
        <taxon>Actinomycetes</taxon>
        <taxon>Micromonosporales</taxon>
        <taxon>Micromonosporaceae</taxon>
        <taxon>Micromonospora</taxon>
    </lineage>
</organism>
<dbReference type="InterPro" id="IPR029063">
    <property type="entry name" value="SAM-dependent_MTases_sf"/>
</dbReference>
<comment type="caution">
    <text evidence="1">The sequence shown here is derived from an EMBL/GenBank/DDBJ whole genome shotgun (WGS) entry which is preliminary data.</text>
</comment>
<dbReference type="Proteomes" id="UP000319825">
    <property type="component" value="Unassembled WGS sequence"/>
</dbReference>
<protein>
    <submittedName>
        <fullName evidence="1">Uncharacterized protein</fullName>
    </submittedName>
</protein>
<dbReference type="AlphaFoldDB" id="A0A562IGF5"/>
<keyword evidence="2" id="KW-1185">Reference proteome</keyword>
<accession>A0A562IGF5</accession>
<dbReference type="Gene3D" id="3.40.50.150">
    <property type="entry name" value="Vaccinia Virus protein VP39"/>
    <property type="match status" value="1"/>
</dbReference>
<reference evidence="1 2" key="1">
    <citation type="submission" date="2019-07" db="EMBL/GenBank/DDBJ databases">
        <title>R&amp;d 2014.</title>
        <authorList>
            <person name="Klenk H.-P."/>
        </authorList>
    </citation>
    <scope>NUCLEOTIDE SEQUENCE [LARGE SCALE GENOMIC DNA]</scope>
    <source>
        <strain evidence="1 2">DSM 43868</strain>
    </source>
</reference>
<gene>
    <name evidence="1" type="ORF">JD77_04925</name>
</gene>
<proteinExistence type="predicted"/>
<sequence length="62" mass="6692">MALRRARARARAAGVTDRCAFVQADVTAVQADKAQLKGGQKMAPMLAPGEERELFGEAFDLE</sequence>
<dbReference type="EMBL" id="VLKE01000001">
    <property type="protein sequence ID" value="TWH69908.1"/>
    <property type="molecule type" value="Genomic_DNA"/>
</dbReference>
<evidence type="ECO:0000313" key="2">
    <source>
        <dbReference type="Proteomes" id="UP000319825"/>
    </source>
</evidence>
<name>A0A562IGF5_MICOL</name>